<dbReference type="GeneID" id="44128262"/>
<evidence type="ECO:0000313" key="7">
    <source>
        <dbReference type="EMBL" id="AZF75135.1"/>
    </source>
</evidence>
<dbReference type="EMBL" id="CP033238">
    <property type="protein sequence ID" value="AZF75135.1"/>
    <property type="molecule type" value="Genomic_DNA"/>
</dbReference>
<dbReference type="EMBL" id="CP033239">
    <property type="protein sequence ID" value="AZF77743.1"/>
    <property type="molecule type" value="Genomic_DNA"/>
</dbReference>
<dbReference type="EMBL" id="CP011057">
    <property type="protein sequence ID" value="AKA78156.1"/>
    <property type="molecule type" value="Genomic_DNA"/>
</dbReference>
<dbReference type="Proteomes" id="UP000275843">
    <property type="component" value="Chromosome"/>
</dbReference>
<dbReference type="Proteomes" id="UP000076770">
    <property type="component" value="Chromosome i"/>
</dbReference>
<dbReference type="PATRIC" id="fig|2287.6.peg.347"/>
<reference evidence="13 14" key="1">
    <citation type="journal article" date="2015" name="Genome Announc.">
        <title>Complete Genome Sequence of Sulfolobus solfataricus Strain 98/2 and Evolved Derivatives.</title>
        <authorList>
            <person name="McCarthy S."/>
            <person name="Gradnigo J."/>
            <person name="Johnson T."/>
            <person name="Payne S."/>
            <person name="Lipzen A."/>
            <person name="Martin J."/>
            <person name="Schackwitz W."/>
            <person name="Moriyama E."/>
            <person name="Blum P."/>
        </authorList>
    </citation>
    <scope>NUCLEOTIDE SEQUENCE [LARGE SCALE GENOMIC DNA]</scope>
    <source>
        <strain evidence="13">98/2 SULC</strain>
        <strain evidence="1">SARC-B</strain>
        <strain evidence="2">SARC-C</strain>
        <strain evidence="3 15">SULA</strain>
        <strain evidence="14">SULB</strain>
    </source>
</reference>
<dbReference type="Proteomes" id="UP000033106">
    <property type="component" value="Chromosome"/>
</dbReference>
<evidence type="ECO:0000313" key="15">
    <source>
        <dbReference type="Proteomes" id="UP000033106"/>
    </source>
</evidence>
<dbReference type="OrthoDB" id="38489at2157"/>
<evidence type="ECO:0000313" key="3">
    <source>
        <dbReference type="EMBL" id="AKA78156.1"/>
    </source>
</evidence>
<dbReference type="OMA" id="LWFKTHK"/>
<protein>
    <submittedName>
        <fullName evidence="3">2-keto-4-pentenoate hydratase</fullName>
    </submittedName>
</protein>
<evidence type="ECO:0000313" key="10">
    <source>
        <dbReference type="EMBL" id="AZF82960.1"/>
    </source>
</evidence>
<evidence type="ECO:0000313" key="6">
    <source>
        <dbReference type="EMBL" id="AZF72515.1"/>
    </source>
</evidence>
<sequence>MKKAELLFDAYKSRKEIEPFPLAEDEAKKVKDEFVEMLINSEGLGGYKLSAFGEGVLTKPMITRENIVELWFRNHKLEVEIVALVKNGEVKRTFLGLEIPAPRFTTWDLPQHYIIADDIFAARLHVGPEIDPPFGSFKLYINDRFIGDGEPKYKPEEKVREYMEGYVSLGVFIGPISVKRRDKIRVEGKKSISVSLI</sequence>
<dbReference type="InterPro" id="IPR036663">
    <property type="entry name" value="Fumarylacetoacetase_C_sf"/>
</dbReference>
<dbReference type="EMBL" id="CP011055">
    <property type="protein sequence ID" value="AKA72764.1"/>
    <property type="molecule type" value="Genomic_DNA"/>
</dbReference>
<evidence type="ECO:0000313" key="4">
    <source>
        <dbReference type="EMBL" id="AZF67275.1"/>
    </source>
</evidence>
<dbReference type="KEGG" id="ssol:SULB_0339"/>
<reference evidence="12" key="2">
    <citation type="submission" date="2016-04" db="EMBL/GenBank/DDBJ databases">
        <authorList>
            <person name="Evans L.H."/>
            <person name="Alamgir A."/>
            <person name="Owens N."/>
            <person name="Weber N.D."/>
            <person name="Virtaneva K."/>
            <person name="Barbian K."/>
            <person name="Babar A."/>
            <person name="Rosenke K."/>
        </authorList>
    </citation>
    <scope>NUCLEOTIDE SEQUENCE</scope>
    <source>
        <strain evidence="12">P1</strain>
    </source>
</reference>
<dbReference type="Proteomes" id="UP000594632">
    <property type="component" value="Chromosome"/>
</dbReference>
<evidence type="ECO:0000313" key="16">
    <source>
        <dbReference type="Proteomes" id="UP000076770"/>
    </source>
</evidence>
<accession>A0A0E3GVZ0</accession>
<dbReference type="KEGG" id="ssoa:SULA_0337"/>
<reference evidence="16" key="3">
    <citation type="submission" date="2016-04" db="EMBL/GenBank/DDBJ databases">
        <authorList>
            <person name="Shah S.A."/>
            <person name="Garrett R.A."/>
        </authorList>
    </citation>
    <scope>NUCLEOTIDE SEQUENCE [LARGE SCALE GENOMIC DNA]</scope>
    <source>
        <strain evidence="16">ATCC 35091 / DSM 1616 / JCM 8930 / NBRC 15331 / P1</strain>
    </source>
</reference>
<dbReference type="Gene3D" id="3.90.850.10">
    <property type="entry name" value="Fumarylacetoacetase-like, C-terminal domain"/>
    <property type="match status" value="1"/>
</dbReference>
<dbReference type="EMBL" id="CP033240">
    <property type="protein sequence ID" value="AZF80351.1"/>
    <property type="molecule type" value="Genomic_DNA"/>
</dbReference>
<evidence type="ECO:0000313" key="2">
    <source>
        <dbReference type="EMBL" id="AKA75463.1"/>
    </source>
</evidence>
<evidence type="ECO:0000313" key="21">
    <source>
        <dbReference type="Proteomes" id="UP000275843"/>
    </source>
</evidence>
<evidence type="ECO:0000313" key="12">
    <source>
        <dbReference type="EMBL" id="SAI86215.1"/>
    </source>
</evidence>
<evidence type="ECO:0000313" key="11">
    <source>
        <dbReference type="EMBL" id="QPG49768.1"/>
    </source>
</evidence>
<dbReference type="AlphaFoldDB" id="A0A0E3GVZ0"/>
<evidence type="ECO:0000313" key="13">
    <source>
        <dbReference type="Proteomes" id="UP000033057"/>
    </source>
</evidence>
<dbReference type="EMBL" id="CP050869">
    <property type="protein sequence ID" value="QPG49768.1"/>
    <property type="molecule type" value="Genomic_DNA"/>
</dbReference>
<evidence type="ECO:0000313" key="19">
    <source>
        <dbReference type="Proteomes" id="UP000273194"/>
    </source>
</evidence>
<dbReference type="EMBL" id="CP033241">
    <property type="protein sequence ID" value="AZF82960.1"/>
    <property type="molecule type" value="Genomic_DNA"/>
</dbReference>
<evidence type="ECO:0000313" key="1">
    <source>
        <dbReference type="EMBL" id="AKA72764.1"/>
    </source>
</evidence>
<dbReference type="Proteomes" id="UP000269431">
    <property type="component" value="Chromosome"/>
</dbReference>
<evidence type="ECO:0000313" key="5">
    <source>
        <dbReference type="EMBL" id="AZF69895.1"/>
    </source>
</evidence>
<dbReference type="RefSeq" id="WP_009990988.1">
    <property type="nucleotide sequence ID" value="NZ_CP011055.2"/>
</dbReference>
<dbReference type="EMBL" id="CP033237">
    <property type="protein sequence ID" value="AZF72515.1"/>
    <property type="molecule type" value="Genomic_DNA"/>
</dbReference>
<dbReference type="Proteomes" id="UP000273194">
    <property type="component" value="Chromosome"/>
</dbReference>
<dbReference type="Proteomes" id="UP000267993">
    <property type="component" value="Chromosome"/>
</dbReference>
<evidence type="ECO:0000313" key="8">
    <source>
        <dbReference type="EMBL" id="AZF77743.1"/>
    </source>
</evidence>
<gene>
    <name evidence="11" type="ORF">HFC64_08015</name>
    <name evidence="12" type="ORF">SSOP1_2661</name>
    <name evidence="3" type="ORF">SULA_0337</name>
    <name evidence="1" type="ORF">SULB_0339</name>
    <name evidence="2" type="ORF">SULC_0337</name>
    <name evidence="4" type="ORF">SULG_01720</name>
    <name evidence="5" type="ORF">SULH_01720</name>
    <name evidence="6" type="ORF">SULI_01720</name>
    <name evidence="7" type="ORF">SULM_01720</name>
    <name evidence="8" type="ORF">SULN_01720</name>
    <name evidence="9" type="ORF">SULO_01730</name>
    <name evidence="10" type="ORF">SULZ_01735</name>
</gene>
<evidence type="ECO:0000313" key="17">
    <source>
        <dbReference type="Proteomes" id="UP000267993"/>
    </source>
</evidence>
<dbReference type="Proteomes" id="UP000273443">
    <property type="component" value="Chromosome"/>
</dbReference>
<reference evidence="11 24" key="6">
    <citation type="journal article" date="2020" name="Nat. Commun.">
        <title>The structures of two archaeal type IV pili illuminate evolutionary relationships.</title>
        <authorList>
            <person name="Wang F."/>
            <person name="Baquero D.P."/>
            <person name="Su Z."/>
            <person name="Beltran L.C."/>
            <person name="Prangishvili D."/>
            <person name="Krupovic M."/>
            <person name="Egelman E.H."/>
        </authorList>
    </citation>
    <scope>NUCLEOTIDE SEQUENCE [LARGE SCALE GENOMIC DNA]</scope>
    <source>
        <strain evidence="11 24">POZ149</strain>
    </source>
</reference>
<dbReference type="Proteomes" id="UP000033085">
    <property type="component" value="Chromosome"/>
</dbReference>
<dbReference type="EMBL" id="CP011056">
    <property type="protein sequence ID" value="AKA75463.1"/>
    <property type="molecule type" value="Genomic_DNA"/>
</dbReference>
<dbReference type="EMBL" id="CP033236">
    <property type="protein sequence ID" value="AZF69895.1"/>
    <property type="molecule type" value="Genomic_DNA"/>
</dbReference>
<reference evidence="17 18" key="4">
    <citation type="journal article" date="2018" name="Proc. Natl. Acad. Sci. U.S.A.">
        <title>Nonmutational mechanism of inheritance in the Archaeon Sulfolobus solfataricus.</title>
        <authorList>
            <person name="Payne S."/>
            <person name="McCarthy S."/>
            <person name="Johnson T."/>
            <person name="North E."/>
            <person name="Blum P."/>
        </authorList>
    </citation>
    <scope>NUCLEOTIDE SEQUENCE [LARGE SCALE GENOMIC DNA]</scope>
    <source>
        <strain evidence="5 17">SARC-H</strain>
        <strain evidence="6 21">SARC-I</strain>
        <strain evidence="8 22">SARC-N</strain>
        <strain evidence="9 23">SARC-O</strain>
        <strain evidence="10 18">SUL120</strain>
        <strain evidence="4 19">SULG</strain>
        <strain evidence="7 20">SULM</strain>
    </source>
</reference>
<evidence type="ECO:0000313" key="18">
    <source>
        <dbReference type="Proteomes" id="UP000269431"/>
    </source>
</evidence>
<dbReference type="GeneID" id="1453995"/>
<evidence type="ECO:0000313" key="9">
    <source>
        <dbReference type="EMBL" id="AZF80351.1"/>
    </source>
</evidence>
<evidence type="ECO:0000313" key="22">
    <source>
        <dbReference type="Proteomes" id="UP000278715"/>
    </source>
</evidence>
<evidence type="ECO:0000313" key="20">
    <source>
        <dbReference type="Proteomes" id="UP000273443"/>
    </source>
</evidence>
<dbReference type="SUPFAM" id="SSF56529">
    <property type="entry name" value="FAH"/>
    <property type="match status" value="1"/>
</dbReference>
<organism evidence="3 15">
    <name type="scientific">Saccharolobus solfataricus</name>
    <name type="common">Sulfolobus solfataricus</name>
    <dbReference type="NCBI Taxonomy" id="2287"/>
    <lineage>
        <taxon>Archaea</taxon>
        <taxon>Thermoproteota</taxon>
        <taxon>Thermoprotei</taxon>
        <taxon>Sulfolobales</taxon>
        <taxon>Sulfolobaceae</taxon>
        <taxon>Saccharolobus</taxon>
    </lineage>
</organism>
<dbReference type="EMBL" id="LT549890">
    <property type="protein sequence ID" value="SAI86215.1"/>
    <property type="molecule type" value="Genomic_DNA"/>
</dbReference>
<dbReference type="EMBL" id="CP033235">
    <property type="protein sequence ID" value="AZF67275.1"/>
    <property type="molecule type" value="Genomic_DNA"/>
</dbReference>
<dbReference type="Proteomes" id="UP000282269">
    <property type="component" value="Chromosome"/>
</dbReference>
<dbReference type="Proteomes" id="UP000033057">
    <property type="component" value="Chromosome"/>
</dbReference>
<dbReference type="GO" id="GO:0003824">
    <property type="term" value="F:catalytic activity"/>
    <property type="evidence" value="ECO:0007669"/>
    <property type="project" value="InterPro"/>
</dbReference>
<evidence type="ECO:0000313" key="24">
    <source>
        <dbReference type="Proteomes" id="UP000594632"/>
    </source>
</evidence>
<proteinExistence type="predicted"/>
<evidence type="ECO:0000313" key="23">
    <source>
        <dbReference type="Proteomes" id="UP000282269"/>
    </source>
</evidence>
<dbReference type="KEGG" id="ssof:SULC_0337"/>
<name>A0A0E3GVZ0_SACSO</name>
<dbReference type="Proteomes" id="UP000278715">
    <property type="component" value="Chromosome"/>
</dbReference>
<reference evidence="3" key="5">
    <citation type="submission" date="2018-10" db="EMBL/GenBank/DDBJ databases">
        <authorList>
            <person name="McCarthy S."/>
            <person name="Gradnigo J."/>
            <person name="Johnson T."/>
            <person name="Payne S."/>
            <person name="Lipzen A."/>
            <person name="Schackwitz W."/>
            <person name="Martin J."/>
            <person name="Moriyama E."/>
            <person name="Blum P."/>
        </authorList>
    </citation>
    <scope>NUCLEOTIDE SEQUENCE</scope>
    <source>
        <strain evidence="1">SARC-B</strain>
        <strain evidence="2">SARC-C</strain>
        <strain evidence="3">SULA</strain>
    </source>
</reference>
<evidence type="ECO:0000313" key="14">
    <source>
        <dbReference type="Proteomes" id="UP000033085"/>
    </source>
</evidence>